<dbReference type="CDD" id="cd04489">
    <property type="entry name" value="ExoVII_LU_OBF"/>
    <property type="match status" value="1"/>
</dbReference>
<dbReference type="EMBL" id="AODQ01000141">
    <property type="protein sequence ID" value="EMR01143.1"/>
    <property type="molecule type" value="Genomic_DNA"/>
</dbReference>
<dbReference type="PANTHER" id="PTHR30008:SF0">
    <property type="entry name" value="EXODEOXYRIBONUCLEASE 7 LARGE SUBUNIT"/>
    <property type="match status" value="1"/>
</dbReference>
<evidence type="ECO:0000259" key="8">
    <source>
        <dbReference type="Pfam" id="PF02601"/>
    </source>
</evidence>
<comment type="similarity">
    <text evidence="5 6">Belongs to the XseA family.</text>
</comment>
<dbReference type="InterPro" id="IPR020579">
    <property type="entry name" value="Exonuc_VII_lsu_C"/>
</dbReference>
<dbReference type="Pfam" id="PF02601">
    <property type="entry name" value="Exonuc_VII_L"/>
    <property type="match status" value="1"/>
</dbReference>
<dbReference type="OrthoDB" id="9802795at2"/>
<keyword evidence="7" id="KW-0175">Coiled coil</keyword>
<evidence type="ECO:0000313" key="10">
    <source>
        <dbReference type="EMBL" id="EMR01143.1"/>
    </source>
</evidence>
<reference evidence="10 11" key="1">
    <citation type="journal article" date="2013" name="Genome Announc.">
        <title>Draft Genome Sequence of Cesiribacter andamanensis Strain AMV16T, Isolated from a Soil Sample from a Mud Volcano in the Andaman Islands, India.</title>
        <authorList>
            <person name="Shivaji S."/>
            <person name="Ara S."/>
            <person name="Begum Z."/>
            <person name="Srinivas T.N."/>
            <person name="Singh A."/>
            <person name="Kumar Pinnaka A."/>
        </authorList>
    </citation>
    <scope>NUCLEOTIDE SEQUENCE [LARGE SCALE GENOMIC DNA]</scope>
    <source>
        <strain evidence="10 11">AMV16</strain>
    </source>
</reference>
<evidence type="ECO:0000256" key="1">
    <source>
        <dbReference type="ARBA" id="ARBA00022490"/>
    </source>
</evidence>
<organism evidence="10 11">
    <name type="scientific">Cesiribacter andamanensis AMV16</name>
    <dbReference type="NCBI Taxonomy" id="1279009"/>
    <lineage>
        <taxon>Bacteria</taxon>
        <taxon>Pseudomonadati</taxon>
        <taxon>Bacteroidota</taxon>
        <taxon>Cytophagia</taxon>
        <taxon>Cytophagales</taxon>
        <taxon>Cesiribacteraceae</taxon>
        <taxon>Cesiribacter</taxon>
    </lineage>
</organism>
<evidence type="ECO:0000256" key="6">
    <source>
        <dbReference type="RuleBase" id="RU004355"/>
    </source>
</evidence>
<evidence type="ECO:0000256" key="3">
    <source>
        <dbReference type="ARBA" id="ARBA00022801"/>
    </source>
</evidence>
<sequence>MSPISLLELSQLIRYTLERHLEQTYWVIAEIGELRQHHRGHCYLELIDKKGDELATKQRATIWSYSYRTISQHFEQVTGQPLGPGLKILCQVQVQYHELYGMSLNILKVDPNYTMGERARRRAEIVQRLIAEGIYDLNRRHSLPLVPQRIAVISSPTAAGWGDFADQLIRNPYRFRFDVVLFQASMQGDGAGDSICLALEQIARAATPFDAVVIIRGGGARTDLDCFDQYELAVSIAQFELPIVTGIGHERDETIADLVAHTRLKTPTAVAEFLISGLRSYEEQLEALANRLFGYADQYLNRQEHQLSRLQQHLQAGARGLLTAELKHLQQLGAGLGTNTRYRLRFDKERLRNLQKTLYSVSDRALCNEASRLDQLAITLHLQDPKRLLRRGYTITYLEGKPLHKAGAPQPGQLLITHTSSKIVTSKVENTTSESDE</sequence>
<evidence type="ECO:0000259" key="9">
    <source>
        <dbReference type="Pfam" id="PF13742"/>
    </source>
</evidence>
<keyword evidence="3 5" id="KW-0378">Hydrolase</keyword>
<evidence type="ECO:0000256" key="5">
    <source>
        <dbReference type="HAMAP-Rule" id="MF_00378"/>
    </source>
</evidence>
<comment type="subunit">
    <text evidence="5">Heterooligomer composed of large and small subunits.</text>
</comment>
<keyword evidence="1 5" id="KW-0963">Cytoplasm</keyword>
<dbReference type="InterPro" id="IPR025824">
    <property type="entry name" value="OB-fold_nuc-bd_dom"/>
</dbReference>
<dbReference type="GO" id="GO:0005737">
    <property type="term" value="C:cytoplasm"/>
    <property type="evidence" value="ECO:0007669"/>
    <property type="project" value="UniProtKB-SubCell"/>
</dbReference>
<feature type="domain" description="Exonuclease VII large subunit C-terminal" evidence="8">
    <location>
        <begin position="136"/>
        <end position="422"/>
    </location>
</feature>
<dbReference type="eggNOG" id="COG1570">
    <property type="taxonomic scope" value="Bacteria"/>
</dbReference>
<dbReference type="Proteomes" id="UP000011910">
    <property type="component" value="Unassembled WGS sequence"/>
</dbReference>
<accession>M7MXH3</accession>
<protein>
    <recommendedName>
        <fullName evidence="5">Exodeoxyribonuclease 7 large subunit</fullName>
        <ecNumber evidence="5">3.1.11.6</ecNumber>
    </recommendedName>
    <alternativeName>
        <fullName evidence="5">Exodeoxyribonuclease VII large subunit</fullName>
        <shortName evidence="5">Exonuclease VII large subunit</shortName>
    </alternativeName>
</protein>
<dbReference type="HAMAP" id="MF_00378">
    <property type="entry name" value="Exonuc_7_L"/>
    <property type="match status" value="1"/>
</dbReference>
<dbReference type="EC" id="3.1.11.6" evidence="5"/>
<keyword evidence="4 5" id="KW-0269">Exonuclease</keyword>
<dbReference type="PATRIC" id="fig|1279009.4.peg.3770"/>
<dbReference type="GO" id="GO:0003676">
    <property type="term" value="F:nucleic acid binding"/>
    <property type="evidence" value="ECO:0007669"/>
    <property type="project" value="InterPro"/>
</dbReference>
<evidence type="ECO:0000256" key="2">
    <source>
        <dbReference type="ARBA" id="ARBA00022722"/>
    </source>
</evidence>
<keyword evidence="11" id="KW-1185">Reference proteome</keyword>
<dbReference type="GO" id="GO:0008855">
    <property type="term" value="F:exodeoxyribonuclease VII activity"/>
    <property type="evidence" value="ECO:0007669"/>
    <property type="project" value="UniProtKB-UniRule"/>
</dbReference>
<feature type="coiled-coil region" evidence="7">
    <location>
        <begin position="271"/>
        <end position="298"/>
    </location>
</feature>
<comment type="catalytic activity">
    <reaction evidence="5 6">
        <text>Exonucleolytic cleavage in either 5'- to 3'- or 3'- to 5'-direction to yield nucleoside 5'-phosphates.</text>
        <dbReference type="EC" id="3.1.11.6"/>
    </reaction>
</comment>
<name>M7MXH3_9BACT</name>
<dbReference type="PANTHER" id="PTHR30008">
    <property type="entry name" value="EXODEOXYRIBONUCLEASE 7 LARGE SUBUNIT"/>
    <property type="match status" value="1"/>
</dbReference>
<dbReference type="STRING" id="1279009.ADICEAN_03727"/>
<evidence type="ECO:0000313" key="11">
    <source>
        <dbReference type="Proteomes" id="UP000011910"/>
    </source>
</evidence>
<comment type="subcellular location">
    <subcellularLocation>
        <location evidence="5 6">Cytoplasm</location>
    </subcellularLocation>
</comment>
<gene>
    <name evidence="5 10" type="primary">xseA</name>
    <name evidence="10" type="ORF">ADICEAN_03727</name>
</gene>
<keyword evidence="2 5" id="KW-0540">Nuclease</keyword>
<dbReference type="AlphaFoldDB" id="M7MXH3"/>
<evidence type="ECO:0000256" key="7">
    <source>
        <dbReference type="SAM" id="Coils"/>
    </source>
</evidence>
<dbReference type="Pfam" id="PF13742">
    <property type="entry name" value="tRNA_anti_2"/>
    <property type="match status" value="1"/>
</dbReference>
<comment type="caution">
    <text evidence="10">The sequence shown here is derived from an EMBL/GenBank/DDBJ whole genome shotgun (WGS) entry which is preliminary data.</text>
</comment>
<dbReference type="GO" id="GO:0009318">
    <property type="term" value="C:exodeoxyribonuclease VII complex"/>
    <property type="evidence" value="ECO:0007669"/>
    <property type="project" value="UniProtKB-UniRule"/>
</dbReference>
<dbReference type="NCBIfam" id="TIGR00237">
    <property type="entry name" value="xseA"/>
    <property type="match status" value="1"/>
</dbReference>
<proteinExistence type="inferred from homology"/>
<dbReference type="GO" id="GO:0006308">
    <property type="term" value="P:DNA catabolic process"/>
    <property type="evidence" value="ECO:0007669"/>
    <property type="project" value="UniProtKB-UniRule"/>
</dbReference>
<dbReference type="RefSeq" id="WP_009197106.1">
    <property type="nucleotide sequence ID" value="NZ_AODQ01000141.1"/>
</dbReference>
<feature type="domain" description="OB-fold nucleic acid binding" evidence="9">
    <location>
        <begin position="5"/>
        <end position="109"/>
    </location>
</feature>
<evidence type="ECO:0000256" key="4">
    <source>
        <dbReference type="ARBA" id="ARBA00022839"/>
    </source>
</evidence>
<comment type="function">
    <text evidence="5">Bidirectionally degrades single-stranded DNA into large acid-insoluble oligonucleotides, which are then degraded further into small acid-soluble oligonucleotides.</text>
</comment>
<dbReference type="InterPro" id="IPR003753">
    <property type="entry name" value="Exonuc_VII_L"/>
</dbReference>